<evidence type="ECO:0000313" key="2">
    <source>
        <dbReference type="EMBL" id="GMH72702.1"/>
    </source>
</evidence>
<organism evidence="2 3">
    <name type="scientific">Triparma retinervis</name>
    <dbReference type="NCBI Taxonomy" id="2557542"/>
    <lineage>
        <taxon>Eukaryota</taxon>
        <taxon>Sar</taxon>
        <taxon>Stramenopiles</taxon>
        <taxon>Ochrophyta</taxon>
        <taxon>Bolidophyceae</taxon>
        <taxon>Parmales</taxon>
        <taxon>Triparmaceae</taxon>
        <taxon>Triparma</taxon>
    </lineage>
</organism>
<gene>
    <name evidence="2" type="ORF">TrRE_jg11654</name>
</gene>
<name>A0A9W7AI55_9STRA</name>
<evidence type="ECO:0000313" key="3">
    <source>
        <dbReference type="Proteomes" id="UP001165082"/>
    </source>
</evidence>
<proteinExistence type="predicted"/>
<accession>A0A9W7AI55</accession>
<keyword evidence="3" id="KW-1185">Reference proteome</keyword>
<feature type="signal peptide" evidence="1">
    <location>
        <begin position="1"/>
        <end position="24"/>
    </location>
</feature>
<dbReference type="Proteomes" id="UP001165082">
    <property type="component" value="Unassembled WGS sequence"/>
</dbReference>
<evidence type="ECO:0000256" key="1">
    <source>
        <dbReference type="SAM" id="SignalP"/>
    </source>
</evidence>
<feature type="chain" id="PRO_5040982889" evidence="1">
    <location>
        <begin position="25"/>
        <end position="244"/>
    </location>
</feature>
<sequence>MHWFGTPSALTITSLILNTTSILSININPIPSFPLSSLPSPSLLFHLDKYNRNCAVEEDLRGLDYVRSRYIERGWDEGDCEGVFYVHAEVVENFEKPFLPILNFRLSGGGGGGDCDDGIFLALGLNNHYVGGYYWARSGMGAGSSMEAPGVTFCSEKGQLQWGDQNSNDGKRSEWVEFLKRHDQVQLGIEDPSILPIINREINKGDGEGHVMKINVVSAEAVPKGAEPRVIATMTNVIPQLKHV</sequence>
<protein>
    <submittedName>
        <fullName evidence="2">Uncharacterized protein</fullName>
    </submittedName>
</protein>
<dbReference type="OrthoDB" id="199096at2759"/>
<reference evidence="2" key="1">
    <citation type="submission" date="2022-07" db="EMBL/GenBank/DDBJ databases">
        <title>Genome analysis of Parmales, a sister group of diatoms, reveals the evolutionary specialization of diatoms from phago-mixotrophs to photoautotrophs.</title>
        <authorList>
            <person name="Ban H."/>
            <person name="Sato S."/>
            <person name="Yoshikawa S."/>
            <person name="Kazumasa Y."/>
            <person name="Nakamura Y."/>
            <person name="Ichinomiya M."/>
            <person name="Saitoh K."/>
            <person name="Sato N."/>
            <person name="Blanc-Mathieu R."/>
            <person name="Endo H."/>
            <person name="Kuwata A."/>
            <person name="Ogata H."/>
        </authorList>
    </citation>
    <scope>NUCLEOTIDE SEQUENCE</scope>
</reference>
<dbReference type="EMBL" id="BRXZ01001500">
    <property type="protein sequence ID" value="GMH72702.1"/>
    <property type="molecule type" value="Genomic_DNA"/>
</dbReference>
<comment type="caution">
    <text evidence="2">The sequence shown here is derived from an EMBL/GenBank/DDBJ whole genome shotgun (WGS) entry which is preliminary data.</text>
</comment>
<dbReference type="AlphaFoldDB" id="A0A9W7AI55"/>
<keyword evidence="1" id="KW-0732">Signal</keyword>